<proteinExistence type="evidence at transcript level"/>
<gene>
    <name evidence="2" type="primary">HRG</name>
    <name evidence="2" type="ORF">Py97124</name>
</gene>
<dbReference type="EMBL" id="MT122996">
    <property type="protein sequence ID" value="QPX08694.1"/>
    <property type="molecule type" value="mRNA"/>
</dbReference>
<reference evidence="2" key="1">
    <citation type="submission" date="2020-02" db="EMBL/GenBank/DDBJ databases">
        <title>The heat-responsive gene Py97124, which does not response to high temperatures in a heat-tolerant mutant of Pyropia yezonesis, inhibits cell growth.</title>
        <authorList>
            <person name="Han N."/>
            <person name="Wi J."/>
            <person name="Choi D.-W."/>
        </authorList>
    </citation>
    <scope>NUCLEOTIDE SEQUENCE</scope>
</reference>
<feature type="chain" id="PRO_5031013058" evidence="1">
    <location>
        <begin position="34"/>
        <end position="241"/>
    </location>
</feature>
<evidence type="ECO:0000313" key="2">
    <source>
        <dbReference type="EMBL" id="QPX08694.1"/>
    </source>
</evidence>
<organism evidence="2">
    <name type="scientific">Pyropia yezoensis</name>
    <name type="common">Susabi-nori</name>
    <name type="synonym">Porphyra yezoensis</name>
    <dbReference type="NCBI Taxonomy" id="2788"/>
    <lineage>
        <taxon>Eukaryota</taxon>
        <taxon>Rhodophyta</taxon>
        <taxon>Bangiophyceae</taxon>
        <taxon>Bangiales</taxon>
        <taxon>Bangiaceae</taxon>
        <taxon>Pyropia</taxon>
    </lineage>
</organism>
<sequence length="241" mass="26509">MVGTAACRPGLLSSALSLAVVLVAASAANPALAATAVGPTPTPRLVQYLSASAEACVKEWTVTGKDSSSADGWLYESRSACCSPKPGVKTMITYSKGRRCQSVWTPCRRTMTAGGRCVWRMCDVKTCPEPKCPSPPETMKTRWADEDGRRCVKKWYACAKHFVKGVCSWRACDYIKCKPPCPKPAPKNMETVKTPTKTCMEAWWPVSVIIDHSTDEQVCSWKWKDAKTCHCKQDDGSWQKC</sequence>
<name>A0A7T3N2B0_PYRYE</name>
<evidence type="ECO:0000256" key="1">
    <source>
        <dbReference type="SAM" id="SignalP"/>
    </source>
</evidence>
<protein>
    <submittedName>
        <fullName evidence="2">Heat response protein</fullName>
    </submittedName>
</protein>
<keyword evidence="1" id="KW-0732">Signal</keyword>
<feature type="signal peptide" evidence="1">
    <location>
        <begin position="1"/>
        <end position="33"/>
    </location>
</feature>
<accession>A0A7T3N2B0</accession>
<dbReference type="AlphaFoldDB" id="A0A7T3N2B0"/>